<dbReference type="EMBL" id="FQZU01000043">
    <property type="protein sequence ID" value="SHL05460.1"/>
    <property type="molecule type" value="Genomic_DNA"/>
</dbReference>
<evidence type="ECO:0000313" key="3">
    <source>
        <dbReference type="Proteomes" id="UP000183994"/>
    </source>
</evidence>
<dbReference type="Proteomes" id="UP000183994">
    <property type="component" value="Unassembled WGS sequence"/>
</dbReference>
<dbReference type="InterPro" id="IPR003731">
    <property type="entry name" value="Di-Nase_FeMo-co_biosynth"/>
</dbReference>
<organism evidence="2 3">
    <name type="scientific">Desulfatibacillum alkenivorans DSM 16219</name>
    <dbReference type="NCBI Taxonomy" id="1121393"/>
    <lineage>
        <taxon>Bacteria</taxon>
        <taxon>Pseudomonadati</taxon>
        <taxon>Thermodesulfobacteriota</taxon>
        <taxon>Desulfobacteria</taxon>
        <taxon>Desulfobacterales</taxon>
        <taxon>Desulfatibacillaceae</taxon>
        <taxon>Desulfatibacillum</taxon>
    </lineage>
</organism>
<dbReference type="OrthoDB" id="280278at2"/>
<reference evidence="3" key="1">
    <citation type="submission" date="2016-11" db="EMBL/GenBank/DDBJ databases">
        <authorList>
            <person name="Varghese N."/>
            <person name="Submissions S."/>
        </authorList>
    </citation>
    <scope>NUCLEOTIDE SEQUENCE [LARGE SCALE GENOMIC DNA]</scope>
    <source>
        <strain evidence="3">DSM 16219</strain>
    </source>
</reference>
<evidence type="ECO:0000313" key="2">
    <source>
        <dbReference type="EMBL" id="SHL05460.1"/>
    </source>
</evidence>
<name>A0A1M6XHH2_9BACT</name>
<dbReference type="PANTHER" id="PTHR42983:SF1">
    <property type="entry name" value="IRON-MOLYBDENUM PROTEIN"/>
    <property type="match status" value="1"/>
</dbReference>
<proteinExistence type="predicted"/>
<dbReference type="AlphaFoldDB" id="A0A1M6XHH2"/>
<dbReference type="CDD" id="cd00851">
    <property type="entry name" value="MTH1175"/>
    <property type="match status" value="1"/>
</dbReference>
<dbReference type="Pfam" id="PF02579">
    <property type="entry name" value="Nitro_FeMo-Co"/>
    <property type="match status" value="1"/>
</dbReference>
<dbReference type="InterPro" id="IPR033913">
    <property type="entry name" value="MTH1175_dom"/>
</dbReference>
<protein>
    <submittedName>
        <fullName evidence="2">Predicted Fe-Mo cluster-binding protein, NifX family</fullName>
    </submittedName>
</protein>
<keyword evidence="3" id="KW-1185">Reference proteome</keyword>
<dbReference type="RefSeq" id="WP_073478522.1">
    <property type="nucleotide sequence ID" value="NZ_FQZU01000043.1"/>
</dbReference>
<gene>
    <name evidence="2" type="ORF">SAMN02745216_04532</name>
</gene>
<accession>A0A1M6XHH2</accession>
<dbReference type="Gene3D" id="3.30.420.130">
    <property type="entry name" value="Dinitrogenase iron-molybdenum cofactor biosynthesis domain"/>
    <property type="match status" value="1"/>
</dbReference>
<feature type="domain" description="Dinitrogenase iron-molybdenum cofactor biosynthesis" evidence="1">
    <location>
        <begin position="10"/>
        <end position="99"/>
    </location>
</feature>
<dbReference type="PANTHER" id="PTHR42983">
    <property type="entry name" value="DINITROGENASE IRON-MOLYBDENUM COFACTOR PROTEIN-RELATED"/>
    <property type="match status" value="1"/>
</dbReference>
<dbReference type="STRING" id="1121393.SAMN02745216_04532"/>
<evidence type="ECO:0000259" key="1">
    <source>
        <dbReference type="Pfam" id="PF02579"/>
    </source>
</evidence>
<sequence>MKIAIPSAQGKLCMHFGHCEVFAFVEVDPEAKKILGTEFLTPPPHEPGVLPPWVAEQGAKLVIAGGMGGRAIQLFQQAGVQVITGAPADEPESVVMNYLNAALITGENACGHGPDHVCDH</sequence>
<dbReference type="SUPFAM" id="SSF53146">
    <property type="entry name" value="Nitrogenase accessory factor-like"/>
    <property type="match status" value="1"/>
</dbReference>
<dbReference type="InterPro" id="IPR036105">
    <property type="entry name" value="DiNase_FeMo-co_biosyn_sf"/>
</dbReference>